<comment type="caution">
    <text evidence="3">The sequence shown here is derived from an EMBL/GenBank/DDBJ whole genome shotgun (WGS) entry which is preliminary data.</text>
</comment>
<dbReference type="SUPFAM" id="SSF51735">
    <property type="entry name" value="NAD(P)-binding Rossmann-fold domains"/>
    <property type="match status" value="1"/>
</dbReference>
<dbReference type="PROSITE" id="PS00061">
    <property type="entry name" value="ADH_SHORT"/>
    <property type="match status" value="1"/>
</dbReference>
<organism evidence="3 4">
    <name type="scientific">Arenimonas malthae CC-JY-1</name>
    <dbReference type="NCBI Taxonomy" id="1384054"/>
    <lineage>
        <taxon>Bacteria</taxon>
        <taxon>Pseudomonadati</taxon>
        <taxon>Pseudomonadota</taxon>
        <taxon>Gammaproteobacteria</taxon>
        <taxon>Lysobacterales</taxon>
        <taxon>Lysobacteraceae</taxon>
        <taxon>Arenimonas</taxon>
    </lineage>
</organism>
<gene>
    <name evidence="3" type="ORF">N790_10725</name>
</gene>
<dbReference type="FunFam" id="3.40.50.720:FF:000084">
    <property type="entry name" value="Short-chain dehydrogenase reductase"/>
    <property type="match status" value="1"/>
</dbReference>
<evidence type="ECO:0000313" key="3">
    <source>
        <dbReference type="EMBL" id="KFN44272.1"/>
    </source>
</evidence>
<keyword evidence="2" id="KW-0560">Oxidoreductase</keyword>
<dbReference type="AlphaFoldDB" id="A0A091AYB4"/>
<sequence>MPAERPVALVTGAAKRVGAAIARRLHAAGYDLALHHRHSGQEMAALVAELEAARPFSTLVLKAELADAAALPDLVIATEAHYGRLDALVNNASAFRPTPLGHATPDDWDELFASNARAPFFLAQAAAPALRRAGGAIVNLGDIYGERPLAKHPIYCMAKAALLMLTQSLAKELGPEVRVNAVAPGAVMWPEEGKAEHEKAAMLAATALRRAGDPGDVAEAVRWLLQDARYTTGQVIRVDGGRSLIL</sequence>
<accession>A0A091AYB4</accession>
<dbReference type="PRINTS" id="PR00080">
    <property type="entry name" value="SDRFAMILY"/>
</dbReference>
<evidence type="ECO:0008006" key="5">
    <source>
        <dbReference type="Google" id="ProtNLM"/>
    </source>
</evidence>
<proteinExistence type="inferred from homology"/>
<dbReference type="PATRIC" id="fig|1384054.3.peg.2302"/>
<evidence type="ECO:0000256" key="2">
    <source>
        <dbReference type="ARBA" id="ARBA00023002"/>
    </source>
</evidence>
<dbReference type="Proteomes" id="UP000029392">
    <property type="component" value="Unassembled WGS sequence"/>
</dbReference>
<comment type="similarity">
    <text evidence="1">Belongs to the short-chain dehydrogenases/reductases (SDR) family.</text>
</comment>
<dbReference type="Gene3D" id="3.40.50.720">
    <property type="entry name" value="NAD(P)-binding Rossmann-like Domain"/>
    <property type="match status" value="1"/>
</dbReference>
<dbReference type="PRINTS" id="PR00081">
    <property type="entry name" value="GDHRDH"/>
</dbReference>
<dbReference type="NCBIfam" id="NF006598">
    <property type="entry name" value="PRK09135.1"/>
    <property type="match status" value="1"/>
</dbReference>
<dbReference type="STRING" id="1384054.N790_10725"/>
<dbReference type="Pfam" id="PF13561">
    <property type="entry name" value="adh_short_C2"/>
    <property type="match status" value="1"/>
</dbReference>
<dbReference type="eggNOG" id="COG1028">
    <property type="taxonomic scope" value="Bacteria"/>
</dbReference>
<reference evidence="3 4" key="1">
    <citation type="submission" date="2013-09" db="EMBL/GenBank/DDBJ databases">
        <title>Genome sequencing of Arenimonas malthae.</title>
        <authorList>
            <person name="Chen F."/>
            <person name="Wang G."/>
        </authorList>
    </citation>
    <scope>NUCLEOTIDE SEQUENCE [LARGE SCALE GENOMIC DNA]</scope>
    <source>
        <strain evidence="3 4">CC-JY-1</strain>
    </source>
</reference>
<dbReference type="EMBL" id="AVCH01000189">
    <property type="protein sequence ID" value="KFN44272.1"/>
    <property type="molecule type" value="Genomic_DNA"/>
</dbReference>
<name>A0A091AYB4_9GAMM</name>
<dbReference type="RefSeq" id="WP_043804596.1">
    <property type="nucleotide sequence ID" value="NZ_AVCH01000189.1"/>
</dbReference>
<dbReference type="InterPro" id="IPR036291">
    <property type="entry name" value="NAD(P)-bd_dom_sf"/>
</dbReference>
<evidence type="ECO:0000256" key="1">
    <source>
        <dbReference type="ARBA" id="ARBA00006484"/>
    </source>
</evidence>
<dbReference type="OrthoDB" id="9793499at2"/>
<evidence type="ECO:0000313" key="4">
    <source>
        <dbReference type="Proteomes" id="UP000029392"/>
    </source>
</evidence>
<dbReference type="InterPro" id="IPR020904">
    <property type="entry name" value="Sc_DH/Rdtase_CS"/>
</dbReference>
<protein>
    <recommendedName>
        <fullName evidence="5">Pteridine reductase</fullName>
    </recommendedName>
</protein>
<keyword evidence="4" id="KW-1185">Reference proteome</keyword>
<dbReference type="InterPro" id="IPR002347">
    <property type="entry name" value="SDR_fam"/>
</dbReference>
<dbReference type="PANTHER" id="PTHR43639">
    <property type="entry name" value="OXIDOREDUCTASE, SHORT-CHAIN DEHYDROGENASE/REDUCTASE FAMILY (AFU_ORTHOLOGUE AFUA_5G02870)"/>
    <property type="match status" value="1"/>
</dbReference>
<dbReference type="GO" id="GO:0016491">
    <property type="term" value="F:oxidoreductase activity"/>
    <property type="evidence" value="ECO:0007669"/>
    <property type="project" value="UniProtKB-KW"/>
</dbReference>
<dbReference type="PANTHER" id="PTHR43639:SF1">
    <property type="entry name" value="SHORT-CHAIN DEHYDROGENASE_REDUCTASE FAMILY PROTEIN"/>
    <property type="match status" value="1"/>
</dbReference>